<protein>
    <submittedName>
        <fullName evidence="3">Uncharacterized protein</fullName>
    </submittedName>
</protein>
<feature type="region of interest" description="Disordered" evidence="1">
    <location>
        <begin position="1"/>
        <end position="39"/>
    </location>
</feature>
<dbReference type="EMBL" id="CADIKB010000002">
    <property type="protein sequence ID" value="CAB3646042.1"/>
    <property type="molecule type" value="Genomic_DNA"/>
</dbReference>
<sequence>MSCNAAAAHAKSGSAGRERNDAAVAGTPAENEIRPLPGDFKSRLRSAHVTKLFYG</sequence>
<name>A0A6J5K179_9BURK</name>
<dbReference type="Proteomes" id="UP000494102">
    <property type="component" value="Unassembled WGS sequence"/>
</dbReference>
<feature type="compositionally biased region" description="Low complexity" evidence="1">
    <location>
        <begin position="1"/>
        <end position="15"/>
    </location>
</feature>
<dbReference type="EMBL" id="CADILN010000001">
    <property type="protein sequence ID" value="CAB4047487.1"/>
    <property type="molecule type" value="Genomic_DNA"/>
</dbReference>
<accession>A0A6J5K179</accession>
<dbReference type="AlphaFoldDB" id="A0A6J5K179"/>
<evidence type="ECO:0000313" key="4">
    <source>
        <dbReference type="Proteomes" id="UP000494102"/>
    </source>
</evidence>
<dbReference type="Proteomes" id="UP000494249">
    <property type="component" value="Unassembled WGS sequence"/>
</dbReference>
<reference evidence="4 5" key="1">
    <citation type="submission" date="2020-04" db="EMBL/GenBank/DDBJ databases">
        <authorList>
            <person name="De Canck E."/>
        </authorList>
    </citation>
    <scope>NUCLEOTIDE SEQUENCE [LARGE SCALE GENOMIC DNA]</scope>
    <source>
        <strain evidence="2 5">LMG 22037</strain>
        <strain evidence="3 4">LMG 9964</strain>
    </source>
</reference>
<evidence type="ECO:0000313" key="3">
    <source>
        <dbReference type="EMBL" id="CAB4047487.1"/>
    </source>
</evidence>
<evidence type="ECO:0000256" key="1">
    <source>
        <dbReference type="SAM" id="MobiDB-lite"/>
    </source>
</evidence>
<proteinExistence type="predicted"/>
<evidence type="ECO:0000313" key="5">
    <source>
        <dbReference type="Proteomes" id="UP000494249"/>
    </source>
</evidence>
<organism evidence="3 4">
    <name type="scientific">Paraburkholderia phenoliruptrix</name>
    <dbReference type="NCBI Taxonomy" id="252970"/>
    <lineage>
        <taxon>Bacteria</taxon>
        <taxon>Pseudomonadati</taxon>
        <taxon>Pseudomonadota</taxon>
        <taxon>Betaproteobacteria</taxon>
        <taxon>Burkholderiales</taxon>
        <taxon>Burkholderiaceae</taxon>
        <taxon>Paraburkholderia</taxon>
    </lineage>
</organism>
<gene>
    <name evidence="2" type="ORF">LMG22037_00597</name>
    <name evidence="3" type="ORF">LMG9964_01120</name>
</gene>
<evidence type="ECO:0000313" key="2">
    <source>
        <dbReference type="EMBL" id="CAB3646042.1"/>
    </source>
</evidence>